<keyword evidence="1" id="KW-0472">Membrane</keyword>
<feature type="transmembrane region" description="Helical" evidence="1">
    <location>
        <begin position="12"/>
        <end position="35"/>
    </location>
</feature>
<sequence length="67" mass="7484">MTWHAATVATYVVIGCAALLLELLGRLGVGTLVPLGAVVRRGLRHRSTQLGLLFAWWWLGWHFLSDR</sequence>
<evidence type="ECO:0000313" key="3">
    <source>
        <dbReference type="Proteomes" id="UP000035721"/>
    </source>
</evidence>
<dbReference type="InterPro" id="IPR046177">
    <property type="entry name" value="DUF6186"/>
</dbReference>
<comment type="caution">
    <text evidence="2">The sequence shown here is derived from an EMBL/GenBank/DDBJ whole genome shotgun (WGS) entry which is preliminary data.</text>
</comment>
<dbReference type="Proteomes" id="UP000035721">
    <property type="component" value="Unassembled WGS sequence"/>
</dbReference>
<name>A0A077LXF2_9MICO</name>
<accession>A0A077LXF2</accession>
<dbReference type="EMBL" id="CAJB01000227">
    <property type="protein sequence ID" value="CCH78588.1"/>
    <property type="molecule type" value="Genomic_DNA"/>
</dbReference>
<evidence type="ECO:0000256" key="1">
    <source>
        <dbReference type="SAM" id="Phobius"/>
    </source>
</evidence>
<protein>
    <submittedName>
        <fullName evidence="2">Uncharacterized protein</fullName>
    </submittedName>
</protein>
<keyword evidence="1" id="KW-0812">Transmembrane</keyword>
<gene>
    <name evidence="2" type="ORF">BN12_3020004</name>
</gene>
<dbReference type="RefSeq" id="WP_048555464.1">
    <property type="nucleotide sequence ID" value="NZ_HF570958.1"/>
</dbReference>
<proteinExistence type="predicted"/>
<keyword evidence="1" id="KW-1133">Transmembrane helix</keyword>
<organism evidence="2 3">
    <name type="scientific">Nostocoides japonicum T1-X7</name>
    <dbReference type="NCBI Taxonomy" id="1194083"/>
    <lineage>
        <taxon>Bacteria</taxon>
        <taxon>Bacillati</taxon>
        <taxon>Actinomycetota</taxon>
        <taxon>Actinomycetes</taxon>
        <taxon>Micrococcales</taxon>
        <taxon>Intrasporangiaceae</taxon>
        <taxon>Nostocoides</taxon>
    </lineage>
</organism>
<keyword evidence="3" id="KW-1185">Reference proteome</keyword>
<dbReference type="AlphaFoldDB" id="A0A077LXF2"/>
<dbReference type="STRING" id="1194083.BN12_3020004"/>
<dbReference type="Pfam" id="PF19684">
    <property type="entry name" value="DUF6186"/>
    <property type="match status" value="1"/>
</dbReference>
<evidence type="ECO:0000313" key="2">
    <source>
        <dbReference type="EMBL" id="CCH78588.1"/>
    </source>
</evidence>
<reference evidence="2 3" key="1">
    <citation type="journal article" date="2013" name="ISME J.">
        <title>A metabolic model for members of the genus Tetrasphaera involved in enhanced biological phosphorus removal.</title>
        <authorList>
            <person name="Kristiansen R."/>
            <person name="Nguyen H.T.T."/>
            <person name="Saunders A.M."/>
            <person name="Nielsen J.L."/>
            <person name="Wimmer R."/>
            <person name="Le V.Q."/>
            <person name="McIlroy S.J."/>
            <person name="Petrovski S."/>
            <person name="Seviour R.J."/>
            <person name="Calteau A."/>
            <person name="Nielsen K.L."/>
            <person name="Nielsen P.H."/>
        </authorList>
    </citation>
    <scope>NUCLEOTIDE SEQUENCE [LARGE SCALE GENOMIC DNA]</scope>
    <source>
        <strain evidence="2 3">T1-X7</strain>
    </source>
</reference>